<feature type="compositionally biased region" description="Polar residues" evidence="1">
    <location>
        <begin position="623"/>
        <end position="636"/>
    </location>
</feature>
<feature type="region of interest" description="Disordered" evidence="1">
    <location>
        <begin position="696"/>
        <end position="753"/>
    </location>
</feature>
<organism evidence="2 3">
    <name type="scientific">Thalassiosira pseudonana</name>
    <name type="common">Marine diatom</name>
    <name type="synonym">Cyclotella nana</name>
    <dbReference type="NCBI Taxonomy" id="35128"/>
    <lineage>
        <taxon>Eukaryota</taxon>
        <taxon>Sar</taxon>
        <taxon>Stramenopiles</taxon>
        <taxon>Ochrophyta</taxon>
        <taxon>Bacillariophyta</taxon>
        <taxon>Coscinodiscophyceae</taxon>
        <taxon>Thalassiosirophycidae</taxon>
        <taxon>Thalassiosirales</taxon>
        <taxon>Thalassiosiraceae</taxon>
        <taxon>Thalassiosira</taxon>
    </lineage>
</organism>
<proteinExistence type="predicted"/>
<feature type="region of interest" description="Disordered" evidence="1">
    <location>
        <begin position="1"/>
        <end position="125"/>
    </location>
</feature>
<feature type="compositionally biased region" description="Basic and acidic residues" evidence="1">
    <location>
        <begin position="302"/>
        <end position="315"/>
    </location>
</feature>
<reference evidence="2 3" key="1">
    <citation type="journal article" date="2004" name="Science">
        <title>The genome of the diatom Thalassiosira pseudonana: ecology, evolution, and metabolism.</title>
        <authorList>
            <person name="Armbrust E.V."/>
            <person name="Berges J.A."/>
            <person name="Bowler C."/>
            <person name="Green B.R."/>
            <person name="Martinez D."/>
            <person name="Putnam N.H."/>
            <person name="Zhou S."/>
            <person name="Allen A.E."/>
            <person name="Apt K.E."/>
            <person name="Bechner M."/>
            <person name="Brzezinski M.A."/>
            <person name="Chaal B.K."/>
            <person name="Chiovitti A."/>
            <person name="Davis A.K."/>
            <person name="Demarest M.S."/>
            <person name="Detter J.C."/>
            <person name="Glavina T."/>
            <person name="Goodstein D."/>
            <person name="Hadi M.Z."/>
            <person name="Hellsten U."/>
            <person name="Hildebrand M."/>
            <person name="Jenkins B.D."/>
            <person name="Jurka J."/>
            <person name="Kapitonov V.V."/>
            <person name="Kroger N."/>
            <person name="Lau W.W."/>
            <person name="Lane T.W."/>
            <person name="Larimer F.W."/>
            <person name="Lippmeier J.C."/>
            <person name="Lucas S."/>
            <person name="Medina M."/>
            <person name="Montsant A."/>
            <person name="Obornik M."/>
            <person name="Parker M.S."/>
            <person name="Palenik B."/>
            <person name="Pazour G.J."/>
            <person name="Richardson P.M."/>
            <person name="Rynearson T.A."/>
            <person name="Saito M.A."/>
            <person name="Schwartz D.C."/>
            <person name="Thamatrakoln K."/>
            <person name="Valentin K."/>
            <person name="Vardi A."/>
            <person name="Wilkerson F.P."/>
            <person name="Rokhsar D.S."/>
        </authorList>
    </citation>
    <scope>NUCLEOTIDE SEQUENCE [LARGE SCALE GENOMIC DNA]</scope>
    <source>
        <strain evidence="2 3">CCMP1335</strain>
    </source>
</reference>
<dbReference type="KEGG" id="tps:THAPSDRAFT_24719"/>
<feature type="region of interest" description="Disordered" evidence="1">
    <location>
        <begin position="1129"/>
        <end position="1165"/>
    </location>
</feature>
<evidence type="ECO:0000256" key="1">
    <source>
        <dbReference type="SAM" id="MobiDB-lite"/>
    </source>
</evidence>
<dbReference type="InParanoid" id="B8CBS6"/>
<feature type="compositionally biased region" description="Low complexity" evidence="1">
    <location>
        <begin position="601"/>
        <end position="618"/>
    </location>
</feature>
<evidence type="ECO:0000313" key="3">
    <source>
        <dbReference type="Proteomes" id="UP000001449"/>
    </source>
</evidence>
<dbReference type="InterPro" id="IPR036910">
    <property type="entry name" value="HMG_box_dom_sf"/>
</dbReference>
<dbReference type="Proteomes" id="UP000001449">
    <property type="component" value="Chromosome 13"/>
</dbReference>
<feature type="region of interest" description="Disordered" evidence="1">
    <location>
        <begin position="257"/>
        <end position="367"/>
    </location>
</feature>
<feature type="compositionally biased region" description="Low complexity" evidence="1">
    <location>
        <begin position="20"/>
        <end position="31"/>
    </location>
</feature>
<dbReference type="SUPFAM" id="SSF47095">
    <property type="entry name" value="HMG-box"/>
    <property type="match status" value="1"/>
</dbReference>
<reference evidence="2 3" key="2">
    <citation type="journal article" date="2008" name="Nature">
        <title>The Phaeodactylum genome reveals the evolutionary history of diatom genomes.</title>
        <authorList>
            <person name="Bowler C."/>
            <person name="Allen A.E."/>
            <person name="Badger J.H."/>
            <person name="Grimwood J."/>
            <person name="Jabbari K."/>
            <person name="Kuo A."/>
            <person name="Maheswari U."/>
            <person name="Martens C."/>
            <person name="Maumus F."/>
            <person name="Otillar R.P."/>
            <person name="Rayko E."/>
            <person name="Salamov A."/>
            <person name="Vandepoele K."/>
            <person name="Beszteri B."/>
            <person name="Gruber A."/>
            <person name="Heijde M."/>
            <person name="Katinka M."/>
            <person name="Mock T."/>
            <person name="Valentin K."/>
            <person name="Verret F."/>
            <person name="Berges J.A."/>
            <person name="Brownlee C."/>
            <person name="Cadoret J.P."/>
            <person name="Chiovitti A."/>
            <person name="Choi C.J."/>
            <person name="Coesel S."/>
            <person name="De Martino A."/>
            <person name="Detter J.C."/>
            <person name="Durkin C."/>
            <person name="Falciatore A."/>
            <person name="Fournet J."/>
            <person name="Haruta M."/>
            <person name="Huysman M.J."/>
            <person name="Jenkins B.D."/>
            <person name="Jiroutova K."/>
            <person name="Jorgensen R.E."/>
            <person name="Joubert Y."/>
            <person name="Kaplan A."/>
            <person name="Kroger N."/>
            <person name="Kroth P.G."/>
            <person name="La Roche J."/>
            <person name="Lindquist E."/>
            <person name="Lommer M."/>
            <person name="Martin-Jezequel V."/>
            <person name="Lopez P.J."/>
            <person name="Lucas S."/>
            <person name="Mangogna M."/>
            <person name="McGinnis K."/>
            <person name="Medlin L.K."/>
            <person name="Montsant A."/>
            <person name="Oudot-Le Secq M.P."/>
            <person name="Napoli C."/>
            <person name="Obornik M."/>
            <person name="Parker M.S."/>
            <person name="Petit J.L."/>
            <person name="Porcel B.M."/>
            <person name="Poulsen N."/>
            <person name="Robison M."/>
            <person name="Rychlewski L."/>
            <person name="Rynearson T.A."/>
            <person name="Schmutz J."/>
            <person name="Shapiro H."/>
            <person name="Siaut M."/>
            <person name="Stanley M."/>
            <person name="Sussman M.R."/>
            <person name="Taylor A.R."/>
            <person name="Vardi A."/>
            <person name="von Dassow P."/>
            <person name="Vyverman W."/>
            <person name="Willis A."/>
            <person name="Wyrwicz L.S."/>
            <person name="Rokhsar D.S."/>
            <person name="Weissenbach J."/>
            <person name="Armbrust E.V."/>
            <person name="Green B.R."/>
            <person name="Van de Peer Y."/>
            <person name="Grigoriev I.V."/>
        </authorList>
    </citation>
    <scope>NUCLEOTIDE SEQUENCE [LARGE SCALE GENOMIC DNA]</scope>
    <source>
        <strain evidence="2 3">CCMP1335</strain>
    </source>
</reference>
<feature type="compositionally biased region" description="Polar residues" evidence="1">
    <location>
        <begin position="282"/>
        <end position="300"/>
    </location>
</feature>
<evidence type="ECO:0008006" key="4">
    <source>
        <dbReference type="Google" id="ProtNLM"/>
    </source>
</evidence>
<feature type="region of interest" description="Disordered" evidence="1">
    <location>
        <begin position="867"/>
        <end position="907"/>
    </location>
</feature>
<accession>B8CBS6</accession>
<keyword evidence="3" id="KW-1185">Reference proteome</keyword>
<dbReference type="HOGENOM" id="CLU_274810_0_0_1"/>
<feature type="compositionally biased region" description="Polar residues" evidence="1">
    <location>
        <begin position="328"/>
        <end position="360"/>
    </location>
</feature>
<dbReference type="Gene3D" id="1.10.30.10">
    <property type="entry name" value="High mobility group box domain"/>
    <property type="match status" value="1"/>
</dbReference>
<protein>
    <recommendedName>
        <fullName evidence="4">HMG box domain-containing protein</fullName>
    </recommendedName>
</protein>
<dbReference type="PaxDb" id="35128-Thaps24719"/>
<feature type="compositionally biased region" description="Basic and acidic residues" evidence="1">
    <location>
        <begin position="867"/>
        <end position="887"/>
    </location>
</feature>
<dbReference type="GeneID" id="7450512"/>
<evidence type="ECO:0000313" key="2">
    <source>
        <dbReference type="EMBL" id="EED89182.1"/>
    </source>
</evidence>
<name>B8CBS6_THAPS</name>
<sequence>MMNRRGHQSNAKCPPPPRSMTPRTTTTTSSTHQPGLSPPDGLTGGITPGAENETPRTAIDRSVLKRRGGLGLPSLPIRPNDGGGVGNAAGGRERRAAARMGRQGQQHHPRGMTNSLPQSQDGQQAVSPLITPESYHLKFCMARKRRKQQRGGGSDSMMMMGGPSVGMNMMEGNNSMMGPPNGMGMGGGDPMRERMMMDDFRGGGVGGGMFNDRFGANGMMGPPMSPGRMQMMMGGGRFGGMGGGGMPNDLQELREMMSRQPSRDGGSSSLMTPPDNDEEMSQRTGSQGSSAVRPMNSQGSEIARKSPGDINRKGSQDSSRGGGGRAATVNTNNPSSSQDYGRFNSSGSVNSGSHLDSFLNTMGMPTPNDMMRGSMMPNPNDMMRGSLLPTPTPNNMMKPNMRNLYKQGMMNQMSGGGGGMSVSGLGGGDGNGMGGMPSHSTGAGGVSFSPLDRMDRSLVARMLASGAAEGLTPQSMARPTLSALRGEYSKRKFSDLPYSPRSPNPKKSLLERQRIMDMEMKAHMHDAMASFGRFQRKNSGSSDVHGQLGGVAGGLGGVAVNTPLDSTPNDAMRMPTSRENADGVVDSVKLPSLADVGGNMTKSAKPSTSPKTTSSGSKDAGISTVQVNPTSLSTSKVVKKEMSQKQATKVSEKPKRPFSAYNLFFQLEREVIMSYVNSGKDPKEDELDIAAEKFRREEERRKGVAAPVAKEDGANEATNDEEKKPAAATKPKPPVQFDPKIHEPPDPTAPPRYRNLRLEKYWFRAGMKAKRRHRKTDGNVGFIELTKIISKRWASIEKTNPEVKKYCQKIADQELDYYKAQMEEYRKLVDAATEVIPTTNQVTVAKTASIANDKAVAERVNDKVTVEKVATKSSGDKDKKMPTRDEDGSSTPRQNFPDENAFDPGFSSRFTDLSRLSRLFPEGTTPRSLLDRPMGGAGGGMVLPPPPFSDAQNPSMDPIERKFAALAEVEARHRMQMEMQAGLLRGGGGMPGFGRGPRFAGDGLSPFPRHQMMGDMFPSAGGMGGGFGALDVDMRSRFLNRQGSMAHGGEDNFDVEVERFLSCLGKEIKENRRRNMGMGEGMGGFVPGSGMGGPGEGGFGVGPSMMDMERIMMERMMMERMNSGGGMMNRPMPNDFRPQMGGDDNPDLPEFGSGLGGQHQNNSNR</sequence>
<gene>
    <name evidence="2" type="ORF">THAPSDRAFT_24719</name>
</gene>
<dbReference type="AlphaFoldDB" id="B8CBS6"/>
<dbReference type="RefSeq" id="XP_002293446.1">
    <property type="nucleotide sequence ID" value="XM_002293410.1"/>
</dbReference>
<feature type="compositionally biased region" description="Polar residues" evidence="1">
    <location>
        <begin position="112"/>
        <end position="125"/>
    </location>
</feature>
<dbReference type="EMBL" id="CM000648">
    <property type="protein sequence ID" value="EED89182.1"/>
    <property type="molecule type" value="Genomic_DNA"/>
</dbReference>
<feature type="region of interest" description="Disordered" evidence="1">
    <location>
        <begin position="593"/>
        <end position="654"/>
    </location>
</feature>